<feature type="region of interest" description="Disordered" evidence="2">
    <location>
        <begin position="492"/>
        <end position="531"/>
    </location>
</feature>
<reference evidence="3 4" key="1">
    <citation type="submission" date="2024-07" db="EMBL/GenBank/DDBJ databases">
        <title>Draft sequence of the Neodothiora populina.</title>
        <authorList>
            <person name="Drown D.D."/>
            <person name="Schuette U.S."/>
            <person name="Buechlein A.B."/>
            <person name="Rusch D.R."/>
            <person name="Winton L.W."/>
            <person name="Adams G.A."/>
        </authorList>
    </citation>
    <scope>NUCLEOTIDE SEQUENCE [LARGE SCALE GENOMIC DNA]</scope>
    <source>
        <strain evidence="3 4">CPC 39397</strain>
    </source>
</reference>
<evidence type="ECO:0000256" key="1">
    <source>
        <dbReference type="SAM" id="Coils"/>
    </source>
</evidence>
<dbReference type="Proteomes" id="UP001562354">
    <property type="component" value="Unassembled WGS sequence"/>
</dbReference>
<feature type="region of interest" description="Disordered" evidence="2">
    <location>
        <begin position="589"/>
        <end position="669"/>
    </location>
</feature>
<gene>
    <name evidence="3" type="ORF">AAFC00_001471</name>
</gene>
<dbReference type="EMBL" id="JBFMKM010000003">
    <property type="protein sequence ID" value="KAL1311285.1"/>
    <property type="molecule type" value="Genomic_DNA"/>
</dbReference>
<evidence type="ECO:0000313" key="4">
    <source>
        <dbReference type="Proteomes" id="UP001562354"/>
    </source>
</evidence>
<keyword evidence="1" id="KW-0175">Coiled coil</keyword>
<protein>
    <recommendedName>
        <fullName evidence="5">BTB domain-containing protein</fullName>
    </recommendedName>
</protein>
<evidence type="ECO:0000256" key="2">
    <source>
        <dbReference type="SAM" id="MobiDB-lite"/>
    </source>
</evidence>
<keyword evidence="4" id="KW-1185">Reference proteome</keyword>
<feature type="compositionally biased region" description="Polar residues" evidence="2">
    <location>
        <begin position="497"/>
        <end position="517"/>
    </location>
</feature>
<feature type="compositionally biased region" description="Low complexity" evidence="2">
    <location>
        <begin position="598"/>
        <end position="610"/>
    </location>
</feature>
<name>A0ABR3PP01_9PEZI</name>
<feature type="coiled-coil region" evidence="1">
    <location>
        <begin position="304"/>
        <end position="331"/>
    </location>
</feature>
<feature type="compositionally biased region" description="Low complexity" evidence="2">
    <location>
        <begin position="518"/>
        <end position="531"/>
    </location>
</feature>
<proteinExistence type="predicted"/>
<sequence length="731" mass="81654">MSSVQPRILPDRGPGTPSMLDRYCDLMIVNGNFVWRGHTVMIEELSPHMAGSIDDESEDQETRVLRISDDIDIATTHRIVHFCYNMPFAVEDHYIYVYKMTDEMLSRYVPPGKQNDSLYLIFGDKDEFGVSLDGDSSNGLEWLDKVQLECPEDIPNEKFRALFTHHRLLKAAASFKIPNLRTFAITQFSHHLYACTRAFGFYEFLRIAIKTTRPRLLTDDGCRLIAHECALNIVELLLADDFTALLQEFPDFTVMLLHAVVEIYDPEPLSAEFRAKHVNVPPMTEDPIPLGEASLEKHRLLVRFAAANTRKLALEKEVRDLKSQINVMKQNEGAAVKSTPATAAQERAASEVVSLKKYIEDQRLRRQEETSAAEKVYRRNCEQAAACVEETLKFSVKKAIEETERRCQTQIFEQAQRRIHSRNYSQDLVGPGKATGSTDRKALSENLQEKVTKMTAQLAVANRRTATDSVKVSHGGPETFLQKVVRDHEKGRYAAGKTSSDPMSPLSSAASITSGLMSPSVGGPKPTPVTTTDAENTIIRVNAGDAIPNPLRAEADKASINVASVSPHRIAKLHDEIRRLTAENARLHREMKKPETLGSSQQTGQNQSNTAVARNLTPQRPSPAFATRPPVYDGNMGAGNWPVPTRNAGSDQPVRNNRGGPPPLQAHNIPHKSRVILDALKDVSLDIRSCNNMECCAPFPVSFRGVTEDVNSRFLILKCTECLIEVHRWEL</sequence>
<dbReference type="GeneID" id="95975174"/>
<evidence type="ECO:0000313" key="3">
    <source>
        <dbReference type="EMBL" id="KAL1311285.1"/>
    </source>
</evidence>
<organism evidence="3 4">
    <name type="scientific">Neodothiora populina</name>
    <dbReference type="NCBI Taxonomy" id="2781224"/>
    <lineage>
        <taxon>Eukaryota</taxon>
        <taxon>Fungi</taxon>
        <taxon>Dikarya</taxon>
        <taxon>Ascomycota</taxon>
        <taxon>Pezizomycotina</taxon>
        <taxon>Dothideomycetes</taxon>
        <taxon>Dothideomycetidae</taxon>
        <taxon>Dothideales</taxon>
        <taxon>Dothioraceae</taxon>
        <taxon>Neodothiora</taxon>
    </lineage>
</organism>
<dbReference type="RefSeq" id="XP_069204134.1">
    <property type="nucleotide sequence ID" value="XM_069340664.1"/>
</dbReference>
<evidence type="ECO:0008006" key="5">
    <source>
        <dbReference type="Google" id="ProtNLM"/>
    </source>
</evidence>
<comment type="caution">
    <text evidence="3">The sequence shown here is derived from an EMBL/GenBank/DDBJ whole genome shotgun (WGS) entry which is preliminary data.</text>
</comment>
<accession>A0ABR3PP01</accession>